<keyword evidence="3" id="KW-1133">Transmembrane helix</keyword>
<dbReference type="GO" id="GO:0005737">
    <property type="term" value="C:cytoplasm"/>
    <property type="evidence" value="ECO:0007669"/>
    <property type="project" value="TreeGrafter"/>
</dbReference>
<evidence type="ECO:0000313" key="4">
    <source>
        <dbReference type="EMBL" id="CAE8688770.1"/>
    </source>
</evidence>
<dbReference type="Proteomes" id="UP000626109">
    <property type="component" value="Unassembled WGS sequence"/>
</dbReference>
<dbReference type="EMBL" id="CAJNNW010026957">
    <property type="protein sequence ID" value="CAE8688770.1"/>
    <property type="molecule type" value="Genomic_DNA"/>
</dbReference>
<dbReference type="PANTHER" id="PTHR21461:SF69">
    <property type="entry name" value="GLYCOSYLTRANSFERASE FAMILY 92 PROTEIN"/>
    <property type="match status" value="1"/>
</dbReference>
<evidence type="ECO:0008006" key="6">
    <source>
        <dbReference type="Google" id="ProtNLM"/>
    </source>
</evidence>
<dbReference type="PANTHER" id="PTHR21461">
    <property type="entry name" value="GLYCOSYLTRANSFERASE FAMILY 92 PROTEIN"/>
    <property type="match status" value="1"/>
</dbReference>
<proteinExistence type="predicted"/>
<reference evidence="4" key="1">
    <citation type="submission" date="2021-02" db="EMBL/GenBank/DDBJ databases">
        <authorList>
            <person name="Dougan E. K."/>
            <person name="Rhodes N."/>
            <person name="Thang M."/>
            <person name="Chan C."/>
        </authorList>
    </citation>
    <scope>NUCLEOTIDE SEQUENCE</scope>
</reference>
<evidence type="ECO:0000256" key="1">
    <source>
        <dbReference type="ARBA" id="ARBA00004167"/>
    </source>
</evidence>
<gene>
    <name evidence="4" type="ORF">PGLA2088_LOCUS26119</name>
</gene>
<evidence type="ECO:0000256" key="3">
    <source>
        <dbReference type="ARBA" id="ARBA00022989"/>
    </source>
</evidence>
<keyword evidence="3" id="KW-0472">Membrane</keyword>
<dbReference type="GO" id="GO:0016757">
    <property type="term" value="F:glycosyltransferase activity"/>
    <property type="evidence" value="ECO:0007669"/>
    <property type="project" value="TreeGrafter"/>
</dbReference>
<dbReference type="GO" id="GO:0016020">
    <property type="term" value="C:membrane"/>
    <property type="evidence" value="ECO:0007669"/>
    <property type="project" value="UniProtKB-SubCell"/>
</dbReference>
<evidence type="ECO:0000313" key="5">
    <source>
        <dbReference type="Proteomes" id="UP000626109"/>
    </source>
</evidence>
<comment type="caution">
    <text evidence="4">The sequence shown here is derived from an EMBL/GenBank/DDBJ whole genome shotgun (WGS) entry which is preliminary data.</text>
</comment>
<protein>
    <recommendedName>
        <fullName evidence="6">Glycosyltransferase family 92 protein</fullName>
    </recommendedName>
</protein>
<feature type="non-terminal residue" evidence="4">
    <location>
        <position position="1"/>
    </location>
</feature>
<organism evidence="4 5">
    <name type="scientific">Polarella glacialis</name>
    <name type="common">Dinoflagellate</name>
    <dbReference type="NCBI Taxonomy" id="89957"/>
    <lineage>
        <taxon>Eukaryota</taxon>
        <taxon>Sar</taxon>
        <taxon>Alveolata</taxon>
        <taxon>Dinophyceae</taxon>
        <taxon>Suessiales</taxon>
        <taxon>Suessiaceae</taxon>
        <taxon>Polarella</taxon>
    </lineage>
</organism>
<evidence type="ECO:0000256" key="2">
    <source>
        <dbReference type="ARBA" id="ARBA00022692"/>
    </source>
</evidence>
<name>A0A813K0V9_POLGL</name>
<accession>A0A813K0V9</accession>
<sequence>LDTVLPGESSSVMLPQWVEYNLMHGVDQIIFYTMNNTDPLIYKAMQPYLDQGLASQVHADFDGHLLDLDEYLLANSTFPETLSSIASAEEAKGTGPVSSVSFPLYRFHLKDPKSGPCITSTFRSSDLQPTLPKFIIRPSLVHAVFVHYPTSWDPASVGLKDERLKGQAAKVRQSVEGLSWPVAKLAA</sequence>
<keyword evidence="2" id="KW-0812">Transmembrane</keyword>
<comment type="subcellular location">
    <subcellularLocation>
        <location evidence="1">Membrane</location>
        <topology evidence="1">Single-pass membrane protein</topology>
    </subcellularLocation>
</comment>
<dbReference type="AlphaFoldDB" id="A0A813K0V9"/>